<dbReference type="GO" id="GO:0016491">
    <property type="term" value="F:oxidoreductase activity"/>
    <property type="evidence" value="ECO:0007669"/>
    <property type="project" value="UniProtKB-KW"/>
</dbReference>
<evidence type="ECO:0000313" key="4">
    <source>
        <dbReference type="EMBL" id="MBC9798019.1"/>
    </source>
</evidence>
<dbReference type="AlphaFoldDB" id="A0A926JVA6"/>
<organism evidence="4 5">
    <name type="scientific">Sinomicrobium weinanense</name>
    <dbReference type="NCBI Taxonomy" id="2842200"/>
    <lineage>
        <taxon>Bacteria</taxon>
        <taxon>Pseudomonadati</taxon>
        <taxon>Bacteroidota</taxon>
        <taxon>Flavobacteriia</taxon>
        <taxon>Flavobacteriales</taxon>
        <taxon>Flavobacteriaceae</taxon>
        <taxon>Sinomicrobium</taxon>
    </lineage>
</organism>
<dbReference type="EMBL" id="JACVDC010000085">
    <property type="protein sequence ID" value="MBC9798019.1"/>
    <property type="molecule type" value="Genomic_DNA"/>
</dbReference>
<dbReference type="SUPFAM" id="SSF51735">
    <property type="entry name" value="NAD(P)-binding Rossmann-fold domains"/>
    <property type="match status" value="1"/>
</dbReference>
<dbReference type="PRINTS" id="PR00081">
    <property type="entry name" value="GDHRDH"/>
</dbReference>
<comment type="similarity">
    <text evidence="1 3">Belongs to the short-chain dehydrogenases/reductases (SDR) family.</text>
</comment>
<dbReference type="Pfam" id="PF00106">
    <property type="entry name" value="adh_short"/>
    <property type="match status" value="1"/>
</dbReference>
<dbReference type="PANTHER" id="PTHR43976:SF16">
    <property type="entry name" value="SHORT-CHAIN DEHYDROGENASE_REDUCTASE FAMILY PROTEIN"/>
    <property type="match status" value="1"/>
</dbReference>
<dbReference type="InterPro" id="IPR036291">
    <property type="entry name" value="NAD(P)-bd_dom_sf"/>
</dbReference>
<dbReference type="PRINTS" id="PR00080">
    <property type="entry name" value="SDRFAMILY"/>
</dbReference>
<evidence type="ECO:0000313" key="5">
    <source>
        <dbReference type="Proteomes" id="UP000653730"/>
    </source>
</evidence>
<reference evidence="4 5" key="1">
    <citation type="submission" date="2020-09" db="EMBL/GenBank/DDBJ databases">
        <title>Sinomicrobium weinanense sp. nov., a halophilic bacteria isolated from saline-alkali soil.</title>
        <authorList>
            <person name="Wu P."/>
            <person name="Ren H."/>
            <person name="Mei Y."/>
            <person name="Liang Y."/>
            <person name="Chen Z."/>
        </authorList>
    </citation>
    <scope>NUCLEOTIDE SEQUENCE [LARGE SCALE GENOMIC DNA]</scope>
    <source>
        <strain evidence="4 5">FJxs</strain>
    </source>
</reference>
<evidence type="ECO:0000256" key="1">
    <source>
        <dbReference type="ARBA" id="ARBA00006484"/>
    </source>
</evidence>
<name>A0A926JVA6_9FLAO</name>
<comment type="caution">
    <text evidence="4">The sequence shown here is derived from an EMBL/GenBank/DDBJ whole genome shotgun (WGS) entry which is preliminary data.</text>
</comment>
<dbReference type="InterPro" id="IPR020904">
    <property type="entry name" value="Sc_DH/Rdtase_CS"/>
</dbReference>
<dbReference type="CDD" id="cd05374">
    <property type="entry name" value="17beta-HSD-like_SDR_c"/>
    <property type="match status" value="1"/>
</dbReference>
<keyword evidence="5" id="KW-1185">Reference proteome</keyword>
<proteinExistence type="inferred from homology"/>
<protein>
    <submittedName>
        <fullName evidence="4">SDR family oxidoreductase</fullName>
    </submittedName>
</protein>
<dbReference type="PANTHER" id="PTHR43976">
    <property type="entry name" value="SHORT CHAIN DEHYDROGENASE"/>
    <property type="match status" value="1"/>
</dbReference>
<evidence type="ECO:0000256" key="3">
    <source>
        <dbReference type="RuleBase" id="RU000363"/>
    </source>
</evidence>
<dbReference type="InterPro" id="IPR002347">
    <property type="entry name" value="SDR_fam"/>
</dbReference>
<dbReference type="RefSeq" id="WP_187967145.1">
    <property type="nucleotide sequence ID" value="NZ_JACVDC010000085.1"/>
</dbReference>
<sequence>MDTPKVWLVTGASKGFGYESVKLLLEKGYRVAATSRDSSKLEKRINSDHFLPLTMEVANEESVSKAVSAVMQRFGKIDVLVNNAGYGLLGGIEELADEEIRKVFAVNVFGLINVSRSVLPIMRKQQSGRILNIASVSGSVSAPATGIYSATKAAVIQISEALSKEAEEFGIKVTAICPGGFRTDFLDKSSMATPKNEIPEYTLVRNTVERFGELNKNQGGDPKKAAAVFIKIGEMPNPPCRIYLGSDALRMMKKKIADVSQSLDTYFETSQESDY</sequence>
<dbReference type="InterPro" id="IPR051911">
    <property type="entry name" value="SDR_oxidoreductase"/>
</dbReference>
<evidence type="ECO:0000256" key="2">
    <source>
        <dbReference type="ARBA" id="ARBA00023002"/>
    </source>
</evidence>
<accession>A0A926JVA6</accession>
<dbReference type="Proteomes" id="UP000653730">
    <property type="component" value="Unassembled WGS sequence"/>
</dbReference>
<gene>
    <name evidence="4" type="ORF">IBL28_18755</name>
</gene>
<keyword evidence="2" id="KW-0560">Oxidoreductase</keyword>
<dbReference type="PROSITE" id="PS00061">
    <property type="entry name" value="ADH_SHORT"/>
    <property type="match status" value="1"/>
</dbReference>
<dbReference type="Gene3D" id="3.40.50.720">
    <property type="entry name" value="NAD(P)-binding Rossmann-like Domain"/>
    <property type="match status" value="1"/>
</dbReference>